<name>H2YAT1_CIOSA</name>
<dbReference type="GO" id="GO:0008380">
    <property type="term" value="P:RNA splicing"/>
    <property type="evidence" value="ECO:0007669"/>
    <property type="project" value="TreeGrafter"/>
</dbReference>
<dbReference type="CDD" id="cd12432">
    <property type="entry name" value="RRM_ACINU"/>
    <property type="match status" value="1"/>
</dbReference>
<keyword evidence="3" id="KW-1185">Reference proteome</keyword>
<dbReference type="PANTHER" id="PTHR46589">
    <property type="entry name" value="APOPTOTIC CHROMATIN CONDENSATION INDUCER IN THE NUCLEUS"/>
    <property type="match status" value="1"/>
</dbReference>
<dbReference type="Proteomes" id="UP000007875">
    <property type="component" value="Unassembled WGS sequence"/>
</dbReference>
<dbReference type="InterPro" id="IPR034257">
    <property type="entry name" value="Acinus_RRM"/>
</dbReference>
<dbReference type="HOGENOM" id="CLU_2229140_0_0_1"/>
<dbReference type="GO" id="GO:0003723">
    <property type="term" value="F:RNA binding"/>
    <property type="evidence" value="ECO:0007669"/>
    <property type="project" value="TreeGrafter"/>
</dbReference>
<dbReference type="PANTHER" id="PTHR46589:SF1">
    <property type="entry name" value="APOPTOTIC CHROMATIN CONDENSATION INDUCER IN THE NUCLEUS"/>
    <property type="match status" value="1"/>
</dbReference>
<evidence type="ECO:0000313" key="2">
    <source>
        <dbReference type="Ensembl" id="ENSCSAVP00000002429.1"/>
    </source>
</evidence>
<dbReference type="InterPro" id="IPR035979">
    <property type="entry name" value="RBD_domain_sf"/>
</dbReference>
<feature type="compositionally biased region" description="Acidic residues" evidence="1">
    <location>
        <begin position="1"/>
        <end position="10"/>
    </location>
</feature>
<dbReference type="AlphaFoldDB" id="H2YAT1"/>
<reference evidence="3" key="1">
    <citation type="submission" date="2003-08" db="EMBL/GenBank/DDBJ databases">
        <authorList>
            <person name="Birren B."/>
            <person name="Nusbaum C."/>
            <person name="Abebe A."/>
            <person name="Abouelleil A."/>
            <person name="Adekoya E."/>
            <person name="Ait-zahra M."/>
            <person name="Allen N."/>
            <person name="Allen T."/>
            <person name="An P."/>
            <person name="Anderson M."/>
            <person name="Anderson S."/>
            <person name="Arachchi H."/>
            <person name="Armbruster J."/>
            <person name="Bachantsang P."/>
            <person name="Baldwin J."/>
            <person name="Barry A."/>
            <person name="Bayul T."/>
            <person name="Blitshsteyn B."/>
            <person name="Bloom T."/>
            <person name="Blye J."/>
            <person name="Boguslavskiy L."/>
            <person name="Borowsky M."/>
            <person name="Boukhgalter B."/>
            <person name="Brunache A."/>
            <person name="Butler J."/>
            <person name="Calixte N."/>
            <person name="Calvo S."/>
            <person name="Camarata J."/>
            <person name="Campo K."/>
            <person name="Chang J."/>
            <person name="Cheshatsang Y."/>
            <person name="Citroen M."/>
            <person name="Collymore A."/>
            <person name="Considine T."/>
            <person name="Cook A."/>
            <person name="Cooke P."/>
            <person name="Corum B."/>
            <person name="Cuomo C."/>
            <person name="David R."/>
            <person name="Dawoe T."/>
            <person name="Degray S."/>
            <person name="Dodge S."/>
            <person name="Dooley K."/>
            <person name="Dorje P."/>
            <person name="Dorjee K."/>
            <person name="Dorris L."/>
            <person name="Duffey N."/>
            <person name="Dupes A."/>
            <person name="Elkins T."/>
            <person name="Engels R."/>
            <person name="Erickson J."/>
            <person name="Farina A."/>
            <person name="Faro S."/>
            <person name="Ferreira P."/>
            <person name="Fischer H."/>
            <person name="Fitzgerald M."/>
            <person name="Foley K."/>
            <person name="Gage D."/>
            <person name="Galagan J."/>
            <person name="Gearin G."/>
            <person name="Gnerre S."/>
            <person name="Gnirke A."/>
            <person name="Goyette A."/>
            <person name="Graham J."/>
            <person name="Grandbois E."/>
            <person name="Gyaltsen K."/>
            <person name="Hafez N."/>
            <person name="Hagopian D."/>
            <person name="Hagos B."/>
            <person name="Hall J."/>
            <person name="Hatcher B."/>
            <person name="Heller A."/>
            <person name="Higgins H."/>
            <person name="Honan T."/>
            <person name="Horn A."/>
            <person name="Houde N."/>
            <person name="Hughes L."/>
            <person name="Hulme W."/>
            <person name="Husby E."/>
            <person name="Iliev I."/>
            <person name="Jaffe D."/>
            <person name="Jones C."/>
            <person name="Kamal M."/>
            <person name="Kamat A."/>
            <person name="Kamvysselis M."/>
            <person name="Karlsson E."/>
            <person name="Kells C."/>
            <person name="Kieu A."/>
            <person name="Kisner P."/>
            <person name="Kodira C."/>
            <person name="Kulbokas E."/>
            <person name="Labutti K."/>
            <person name="Lama D."/>
            <person name="Landers T."/>
            <person name="Leger J."/>
            <person name="Levine S."/>
            <person name="Lewis D."/>
            <person name="Lewis T."/>
            <person name="Lindblad-toh K."/>
            <person name="Liu X."/>
            <person name="Lokyitsang T."/>
            <person name="Lokyitsang Y."/>
            <person name="Lucien O."/>
            <person name="Lui A."/>
            <person name="Ma L.J."/>
            <person name="Mabbitt R."/>
            <person name="Macdonald J."/>
            <person name="Maclean C."/>
            <person name="Major J."/>
            <person name="Manning J."/>
            <person name="Marabella R."/>
            <person name="Maru K."/>
            <person name="Matthews C."/>
            <person name="Mauceli E."/>
            <person name="Mccarthy M."/>
            <person name="Mcdonough S."/>
            <person name="Mcghee T."/>
            <person name="Meldrim J."/>
            <person name="Meneus L."/>
            <person name="Mesirov J."/>
            <person name="Mihalev A."/>
            <person name="Mihova T."/>
            <person name="Mikkelsen T."/>
            <person name="Mlenga V."/>
            <person name="Moru K."/>
            <person name="Mozes J."/>
            <person name="Mulrain L."/>
            <person name="Munson G."/>
            <person name="Naylor J."/>
            <person name="Newes C."/>
            <person name="Nguyen C."/>
            <person name="Nguyen N."/>
            <person name="Nguyen T."/>
            <person name="Nicol R."/>
            <person name="Nielsen C."/>
            <person name="Nizzari M."/>
            <person name="Norbu C."/>
            <person name="Norbu N."/>
            <person name="O'donnell P."/>
            <person name="Okoawo O."/>
            <person name="O'leary S."/>
            <person name="Omotosho B."/>
            <person name="O'neill K."/>
            <person name="Osman S."/>
            <person name="Parker S."/>
            <person name="Perrin D."/>
            <person name="Phunkhang P."/>
            <person name="Piqani B."/>
            <person name="Purcell S."/>
            <person name="Rachupka T."/>
            <person name="Ramasamy U."/>
            <person name="Rameau R."/>
            <person name="Ray V."/>
            <person name="Raymond C."/>
            <person name="Retta R."/>
            <person name="Richardson S."/>
            <person name="Rise C."/>
            <person name="Rodriguez J."/>
            <person name="Rogers J."/>
            <person name="Rogov P."/>
            <person name="Rutman M."/>
            <person name="Schupbach R."/>
            <person name="Seaman C."/>
            <person name="Settipalli S."/>
            <person name="Sharpe T."/>
            <person name="Sheridan J."/>
            <person name="Sherpa N."/>
            <person name="Shi J."/>
            <person name="Smirnov S."/>
            <person name="Smith C."/>
            <person name="Sougnez C."/>
            <person name="Spencer B."/>
            <person name="Stalker J."/>
            <person name="Stange-thomann N."/>
            <person name="Stavropoulos S."/>
            <person name="Stetson K."/>
            <person name="Stone C."/>
            <person name="Stone S."/>
            <person name="Stubbs M."/>
            <person name="Talamas J."/>
            <person name="Tchuinga P."/>
            <person name="Tenzing P."/>
            <person name="Tesfaye S."/>
            <person name="Theodore J."/>
            <person name="Thoulutsang Y."/>
            <person name="Topham K."/>
            <person name="Towey S."/>
            <person name="Tsamla T."/>
            <person name="Tsomo N."/>
            <person name="Vallee D."/>
            <person name="Vassiliev H."/>
            <person name="Venkataraman V."/>
            <person name="Vinson J."/>
            <person name="Vo A."/>
            <person name="Wade C."/>
            <person name="Wang S."/>
            <person name="Wangchuk T."/>
            <person name="Wangdi T."/>
            <person name="Whittaker C."/>
            <person name="Wilkinson J."/>
            <person name="Wu Y."/>
            <person name="Wyman D."/>
            <person name="Yadav S."/>
            <person name="Yang S."/>
            <person name="Yang X."/>
            <person name="Yeager S."/>
            <person name="Yee E."/>
            <person name="Young G."/>
            <person name="Zainoun J."/>
            <person name="Zembeck L."/>
            <person name="Zimmer A."/>
            <person name="Zody M."/>
            <person name="Lander E."/>
        </authorList>
    </citation>
    <scope>NUCLEOTIDE SEQUENCE [LARGE SCALE GENOMIC DNA]</scope>
</reference>
<dbReference type="InterPro" id="IPR012677">
    <property type="entry name" value="Nucleotide-bd_a/b_plait_sf"/>
</dbReference>
<proteinExistence type="predicted"/>
<reference evidence="2" key="2">
    <citation type="submission" date="2025-08" db="UniProtKB">
        <authorList>
            <consortium name="Ensembl"/>
        </authorList>
    </citation>
    <scope>IDENTIFICATION</scope>
</reference>
<dbReference type="GO" id="GO:0071011">
    <property type="term" value="C:precatalytic spliceosome"/>
    <property type="evidence" value="ECO:0007669"/>
    <property type="project" value="TreeGrafter"/>
</dbReference>
<sequence length="106" mass="11965">EVDEAVEEQQDERKVVTTFRPSNTTEAKISPPQEVTEEVNPPHTAVEPPKQASSCVLHISNLVRPFAISQLKQLLSEHGQFDESSFWINNIKSHCFATYESKEVAE</sequence>
<organism evidence="2 3">
    <name type="scientific">Ciona savignyi</name>
    <name type="common">Pacific transparent sea squirt</name>
    <dbReference type="NCBI Taxonomy" id="51511"/>
    <lineage>
        <taxon>Eukaryota</taxon>
        <taxon>Metazoa</taxon>
        <taxon>Chordata</taxon>
        <taxon>Tunicata</taxon>
        <taxon>Ascidiacea</taxon>
        <taxon>Phlebobranchia</taxon>
        <taxon>Cionidae</taxon>
        <taxon>Ciona</taxon>
    </lineage>
</organism>
<evidence type="ECO:0000313" key="3">
    <source>
        <dbReference type="Proteomes" id="UP000007875"/>
    </source>
</evidence>
<dbReference type="InterPro" id="IPR052793">
    <property type="entry name" value="EJC-associated_protein"/>
</dbReference>
<dbReference type="STRING" id="51511.ENSCSAVP00000002429"/>
<dbReference type="Gene3D" id="3.30.70.330">
    <property type="match status" value="1"/>
</dbReference>
<dbReference type="eggNOG" id="KOG2416">
    <property type="taxonomic scope" value="Eukaryota"/>
</dbReference>
<evidence type="ECO:0000256" key="1">
    <source>
        <dbReference type="SAM" id="MobiDB-lite"/>
    </source>
</evidence>
<feature type="region of interest" description="Disordered" evidence="1">
    <location>
        <begin position="1"/>
        <end position="51"/>
    </location>
</feature>
<dbReference type="InParanoid" id="H2YAT1"/>
<evidence type="ECO:0008006" key="4">
    <source>
        <dbReference type="Google" id="ProtNLM"/>
    </source>
</evidence>
<protein>
    <recommendedName>
        <fullName evidence="4">RRM domain-containing protein</fullName>
    </recommendedName>
</protein>
<dbReference type="SUPFAM" id="SSF54928">
    <property type="entry name" value="RNA-binding domain, RBD"/>
    <property type="match status" value="1"/>
</dbReference>
<accession>H2YAT1</accession>
<reference evidence="2" key="3">
    <citation type="submission" date="2025-09" db="UniProtKB">
        <authorList>
            <consortium name="Ensembl"/>
        </authorList>
    </citation>
    <scope>IDENTIFICATION</scope>
</reference>
<dbReference type="Ensembl" id="ENSCSAVT00000002468.1">
    <property type="protein sequence ID" value="ENSCSAVP00000002429.1"/>
    <property type="gene ID" value="ENSCSAVG00000001427.1"/>
</dbReference>
<dbReference type="GO" id="GO:0061574">
    <property type="term" value="C:ASAP complex"/>
    <property type="evidence" value="ECO:0007669"/>
    <property type="project" value="TreeGrafter"/>
</dbReference>